<dbReference type="EMBL" id="KN833738">
    <property type="protein sequence ID" value="KIK22585.1"/>
    <property type="molecule type" value="Genomic_DNA"/>
</dbReference>
<dbReference type="AlphaFoldDB" id="A0A0C9YCR3"/>
<proteinExistence type="predicted"/>
<evidence type="ECO:0000313" key="2">
    <source>
        <dbReference type="Proteomes" id="UP000054018"/>
    </source>
</evidence>
<protein>
    <submittedName>
        <fullName evidence="1">Uncharacterized protein</fullName>
    </submittedName>
</protein>
<evidence type="ECO:0000313" key="1">
    <source>
        <dbReference type="EMBL" id="KIK22585.1"/>
    </source>
</evidence>
<sequence length="58" mass="6802">MREYIKWMQRVFEPTIYQGRLLLNPGARIRSAVGMEFRYRNIMHLPVAAVSFVTTTAN</sequence>
<gene>
    <name evidence="1" type="ORF">PISMIDRAFT_680201</name>
</gene>
<reference evidence="2" key="2">
    <citation type="submission" date="2015-01" db="EMBL/GenBank/DDBJ databases">
        <title>Evolutionary Origins and Diversification of the Mycorrhizal Mutualists.</title>
        <authorList>
            <consortium name="DOE Joint Genome Institute"/>
            <consortium name="Mycorrhizal Genomics Consortium"/>
            <person name="Kohler A."/>
            <person name="Kuo A."/>
            <person name="Nagy L.G."/>
            <person name="Floudas D."/>
            <person name="Copeland A."/>
            <person name="Barry K.W."/>
            <person name="Cichocki N."/>
            <person name="Veneault-Fourrey C."/>
            <person name="LaButti K."/>
            <person name="Lindquist E.A."/>
            <person name="Lipzen A."/>
            <person name="Lundell T."/>
            <person name="Morin E."/>
            <person name="Murat C."/>
            <person name="Riley R."/>
            <person name="Ohm R."/>
            <person name="Sun H."/>
            <person name="Tunlid A."/>
            <person name="Henrissat B."/>
            <person name="Grigoriev I.V."/>
            <person name="Hibbett D.S."/>
            <person name="Martin F."/>
        </authorList>
    </citation>
    <scope>NUCLEOTIDE SEQUENCE [LARGE SCALE GENOMIC DNA]</scope>
    <source>
        <strain evidence="2">441</strain>
    </source>
</reference>
<keyword evidence="2" id="KW-1185">Reference proteome</keyword>
<feature type="non-terminal residue" evidence="1">
    <location>
        <position position="58"/>
    </location>
</feature>
<organism evidence="1 2">
    <name type="scientific">Pisolithus microcarpus 441</name>
    <dbReference type="NCBI Taxonomy" id="765257"/>
    <lineage>
        <taxon>Eukaryota</taxon>
        <taxon>Fungi</taxon>
        <taxon>Dikarya</taxon>
        <taxon>Basidiomycota</taxon>
        <taxon>Agaricomycotina</taxon>
        <taxon>Agaricomycetes</taxon>
        <taxon>Agaricomycetidae</taxon>
        <taxon>Boletales</taxon>
        <taxon>Sclerodermatineae</taxon>
        <taxon>Pisolithaceae</taxon>
        <taxon>Pisolithus</taxon>
    </lineage>
</organism>
<name>A0A0C9YCR3_9AGAM</name>
<dbReference type="Proteomes" id="UP000054018">
    <property type="component" value="Unassembled WGS sequence"/>
</dbReference>
<reference evidence="1 2" key="1">
    <citation type="submission" date="2014-04" db="EMBL/GenBank/DDBJ databases">
        <authorList>
            <consortium name="DOE Joint Genome Institute"/>
            <person name="Kuo A."/>
            <person name="Kohler A."/>
            <person name="Costa M.D."/>
            <person name="Nagy L.G."/>
            <person name="Floudas D."/>
            <person name="Copeland A."/>
            <person name="Barry K.W."/>
            <person name="Cichocki N."/>
            <person name="Veneault-Fourrey C."/>
            <person name="LaButti K."/>
            <person name="Lindquist E.A."/>
            <person name="Lipzen A."/>
            <person name="Lundell T."/>
            <person name="Morin E."/>
            <person name="Murat C."/>
            <person name="Sun H."/>
            <person name="Tunlid A."/>
            <person name="Henrissat B."/>
            <person name="Grigoriev I.V."/>
            <person name="Hibbett D.S."/>
            <person name="Martin F."/>
            <person name="Nordberg H.P."/>
            <person name="Cantor M.N."/>
            <person name="Hua S.X."/>
        </authorList>
    </citation>
    <scope>NUCLEOTIDE SEQUENCE [LARGE SCALE GENOMIC DNA]</scope>
    <source>
        <strain evidence="1 2">441</strain>
    </source>
</reference>
<accession>A0A0C9YCR3</accession>
<dbReference type="HOGENOM" id="CLU_2984644_0_0_1"/>